<organism evidence="9 10">
    <name type="scientific">Paenibacillus curdlanolyticus YK9</name>
    <dbReference type="NCBI Taxonomy" id="717606"/>
    <lineage>
        <taxon>Bacteria</taxon>
        <taxon>Bacillati</taxon>
        <taxon>Bacillota</taxon>
        <taxon>Bacilli</taxon>
        <taxon>Bacillales</taxon>
        <taxon>Paenibacillaceae</taxon>
        <taxon>Paenibacillus</taxon>
    </lineage>
</organism>
<dbReference type="Proteomes" id="UP000005387">
    <property type="component" value="Unassembled WGS sequence"/>
</dbReference>
<dbReference type="eggNOG" id="COG2135">
    <property type="taxonomic scope" value="Bacteria"/>
</dbReference>
<evidence type="ECO:0000256" key="1">
    <source>
        <dbReference type="ARBA" id="ARBA00008136"/>
    </source>
</evidence>
<keyword evidence="7" id="KW-0456">Lyase</keyword>
<reference evidence="9 10" key="1">
    <citation type="submission" date="2010-07" db="EMBL/GenBank/DDBJ databases">
        <title>The draft genome of Paenibacillus curdlanolyticus YK9.</title>
        <authorList>
            <consortium name="US DOE Joint Genome Institute (JGI-PGF)"/>
            <person name="Lucas S."/>
            <person name="Copeland A."/>
            <person name="Lapidus A."/>
            <person name="Cheng J.-F."/>
            <person name="Bruce D."/>
            <person name="Goodwin L."/>
            <person name="Pitluck S."/>
            <person name="Land M.L."/>
            <person name="Hauser L."/>
            <person name="Chang Y.-J."/>
            <person name="Jeffries C."/>
            <person name="Anderson I.J."/>
            <person name="Johnson E."/>
            <person name="Loganathan U."/>
            <person name="Mulhopadhyay B."/>
            <person name="Kyrpides N."/>
            <person name="Woyke T.J."/>
        </authorList>
    </citation>
    <scope>NUCLEOTIDE SEQUENCE [LARGE SCALE GENOMIC DNA]</scope>
    <source>
        <strain evidence="9 10">YK9</strain>
    </source>
</reference>
<dbReference type="Gene3D" id="3.90.1680.10">
    <property type="entry name" value="SOS response associated peptidase-like"/>
    <property type="match status" value="1"/>
</dbReference>
<keyword evidence="2 8" id="KW-0645">Protease</keyword>
<dbReference type="PANTHER" id="PTHR13604">
    <property type="entry name" value="DC12-RELATED"/>
    <property type="match status" value="1"/>
</dbReference>
<name>E0IB55_9BACL</name>
<gene>
    <name evidence="9" type="ORF">PaecuDRAFT_2782</name>
</gene>
<dbReference type="OrthoDB" id="9782620at2"/>
<dbReference type="AlphaFoldDB" id="E0IB55"/>
<keyword evidence="6" id="KW-0238">DNA-binding</keyword>
<keyword evidence="5" id="KW-0190">Covalent protein-DNA linkage</keyword>
<evidence type="ECO:0000256" key="8">
    <source>
        <dbReference type="RuleBase" id="RU364100"/>
    </source>
</evidence>
<dbReference type="GO" id="GO:0006508">
    <property type="term" value="P:proteolysis"/>
    <property type="evidence" value="ECO:0007669"/>
    <property type="project" value="UniProtKB-KW"/>
</dbReference>
<dbReference type="EMBL" id="AEDD01000007">
    <property type="protein sequence ID" value="EFM10346.1"/>
    <property type="molecule type" value="Genomic_DNA"/>
</dbReference>
<evidence type="ECO:0000313" key="10">
    <source>
        <dbReference type="Proteomes" id="UP000005387"/>
    </source>
</evidence>
<dbReference type="PANTHER" id="PTHR13604:SF0">
    <property type="entry name" value="ABASIC SITE PROCESSING PROTEIN HMCES"/>
    <property type="match status" value="1"/>
</dbReference>
<evidence type="ECO:0000256" key="5">
    <source>
        <dbReference type="ARBA" id="ARBA00023124"/>
    </source>
</evidence>
<accession>E0IB55</accession>
<evidence type="ECO:0000256" key="6">
    <source>
        <dbReference type="ARBA" id="ARBA00023125"/>
    </source>
</evidence>
<comment type="similarity">
    <text evidence="1 8">Belongs to the SOS response-associated peptidase family.</text>
</comment>
<dbReference type="EC" id="3.4.-.-" evidence="8"/>
<dbReference type="GO" id="GO:0106300">
    <property type="term" value="P:protein-DNA covalent cross-linking repair"/>
    <property type="evidence" value="ECO:0007669"/>
    <property type="project" value="InterPro"/>
</dbReference>
<protein>
    <recommendedName>
        <fullName evidence="8">Abasic site processing protein</fullName>
        <ecNumber evidence="8">3.4.-.-</ecNumber>
    </recommendedName>
</protein>
<dbReference type="STRING" id="717606.PaecuDRAFT_2782"/>
<dbReference type="GO" id="GO:0003697">
    <property type="term" value="F:single-stranded DNA binding"/>
    <property type="evidence" value="ECO:0007669"/>
    <property type="project" value="InterPro"/>
</dbReference>
<evidence type="ECO:0000256" key="4">
    <source>
        <dbReference type="ARBA" id="ARBA00022801"/>
    </source>
</evidence>
<dbReference type="Pfam" id="PF02586">
    <property type="entry name" value="SRAP"/>
    <property type="match status" value="1"/>
</dbReference>
<dbReference type="InterPro" id="IPR036590">
    <property type="entry name" value="SRAP-like"/>
</dbReference>
<dbReference type="GO" id="GO:0008233">
    <property type="term" value="F:peptidase activity"/>
    <property type="evidence" value="ECO:0007669"/>
    <property type="project" value="UniProtKB-KW"/>
</dbReference>
<keyword evidence="3" id="KW-0227">DNA damage</keyword>
<keyword evidence="10" id="KW-1185">Reference proteome</keyword>
<evidence type="ECO:0000256" key="3">
    <source>
        <dbReference type="ARBA" id="ARBA00022763"/>
    </source>
</evidence>
<evidence type="ECO:0000256" key="7">
    <source>
        <dbReference type="ARBA" id="ARBA00023239"/>
    </source>
</evidence>
<evidence type="ECO:0000256" key="2">
    <source>
        <dbReference type="ARBA" id="ARBA00022670"/>
    </source>
</evidence>
<sequence>MERFALKSDVHEVVDQFKVWNVRSCLANRFNIAPTQQVSIVMNDRHQQRTIDEARWGLFPFWAKDSINADGERVGSKQHFNRMLKSRRCIVPSTGFYGWKQEGPERDPRAMHIVVDRKPLFGMAGIYDSWINPQGKEERAFTILTVQSSGPMSAWQQRLPVVLDEEGIERWMSPAVTEFAELRTFIQPLEPFQLRSFPVTNAVSDVKYEQPDCVLELKFGSA</sequence>
<proteinExistence type="inferred from homology"/>
<dbReference type="SUPFAM" id="SSF143081">
    <property type="entry name" value="BB1717-like"/>
    <property type="match status" value="1"/>
</dbReference>
<dbReference type="InterPro" id="IPR003738">
    <property type="entry name" value="SRAP"/>
</dbReference>
<keyword evidence="4 8" id="KW-0378">Hydrolase</keyword>
<dbReference type="GO" id="GO:0016829">
    <property type="term" value="F:lyase activity"/>
    <property type="evidence" value="ECO:0007669"/>
    <property type="project" value="UniProtKB-KW"/>
</dbReference>
<evidence type="ECO:0000313" key="9">
    <source>
        <dbReference type="EMBL" id="EFM10346.1"/>
    </source>
</evidence>